<evidence type="ECO:0000313" key="1">
    <source>
        <dbReference type="EMBL" id="NRD24068.1"/>
    </source>
</evidence>
<dbReference type="Pfam" id="PF19765">
    <property type="entry name" value="DUF6252"/>
    <property type="match status" value="1"/>
</dbReference>
<gene>
    <name evidence="1" type="ORF">HNV10_12480</name>
</gene>
<comment type="caution">
    <text evidence="1">The sequence shown here is derived from an EMBL/GenBank/DDBJ whole genome shotgun (WGS) entry which is preliminary data.</text>
</comment>
<reference evidence="1 2" key="1">
    <citation type="journal article" date="2015" name="Int. J. Syst. Evol. Microbiol.">
        <title>Winogradskyella litoriviva sp. nov., isolated from coastal seawater.</title>
        <authorList>
            <person name="Nedashkovskaya O.I."/>
            <person name="Kukhlevskiy A.D."/>
            <person name="Zhukova N.V."/>
            <person name="Kim S.J."/>
            <person name="Rhee S.K."/>
            <person name="Mikhailov V.V."/>
        </authorList>
    </citation>
    <scope>NUCLEOTIDE SEQUENCE [LARGE SCALE GENOMIC DNA]</scope>
    <source>
        <strain evidence="1 2">KMM6491</strain>
    </source>
</reference>
<dbReference type="EMBL" id="JABRWQ010000005">
    <property type="protein sequence ID" value="NRD24068.1"/>
    <property type="molecule type" value="Genomic_DNA"/>
</dbReference>
<proteinExistence type="predicted"/>
<protein>
    <recommendedName>
        <fullName evidence="3">Lipid-binding hydrolase</fullName>
    </recommendedName>
</protein>
<evidence type="ECO:0008006" key="3">
    <source>
        <dbReference type="Google" id="ProtNLM"/>
    </source>
</evidence>
<dbReference type="RefSeq" id="WP_173301719.1">
    <property type="nucleotide sequence ID" value="NZ_JABRWQ010000005.1"/>
</dbReference>
<dbReference type="PROSITE" id="PS51257">
    <property type="entry name" value="PROKAR_LIPOPROTEIN"/>
    <property type="match status" value="1"/>
</dbReference>
<keyword evidence="2" id="KW-1185">Reference proteome</keyword>
<organism evidence="1 2">
    <name type="scientific">Winogradskyella litoriviva</name>
    <dbReference type="NCBI Taxonomy" id="1220182"/>
    <lineage>
        <taxon>Bacteria</taxon>
        <taxon>Pseudomonadati</taxon>
        <taxon>Bacteroidota</taxon>
        <taxon>Flavobacteriia</taxon>
        <taxon>Flavobacteriales</taxon>
        <taxon>Flavobacteriaceae</taxon>
        <taxon>Winogradskyella</taxon>
    </lineage>
</organism>
<accession>A0ABX2E7I8</accession>
<evidence type="ECO:0000313" key="2">
    <source>
        <dbReference type="Proteomes" id="UP000805085"/>
    </source>
</evidence>
<dbReference type="InterPro" id="IPR046219">
    <property type="entry name" value="DUF6252"/>
</dbReference>
<name>A0ABX2E7I8_9FLAO</name>
<sequence>MKKIVLFLLAITLISCDVEDAVNQFIEDAGEVKADINGVTKTWEFGPNSLGALLSTESVGTETIYAFSVAASTDGVSDNSETTAIGVVVFIDSPEDIISGATFTSSADLIVGSYAFESDNSTTNIDADQTVSATLHISAINASSETISGTFSFKTTDDDTNITYNITNGSFSEIPYYND</sequence>
<dbReference type="Proteomes" id="UP000805085">
    <property type="component" value="Unassembled WGS sequence"/>
</dbReference>